<feature type="region of interest" description="Disordered" evidence="1">
    <location>
        <begin position="701"/>
        <end position="1144"/>
    </location>
</feature>
<dbReference type="Proteomes" id="UP000001611">
    <property type="component" value="Unassembled WGS sequence"/>
</dbReference>
<dbReference type="Gene3D" id="3.40.800.20">
    <property type="entry name" value="Histone deacetylase domain"/>
    <property type="match status" value="1"/>
</dbReference>
<dbReference type="InterPro" id="IPR023801">
    <property type="entry name" value="His_deacetylse_dom"/>
</dbReference>
<protein>
    <submittedName>
        <fullName evidence="3">Histone deacetylase HOS3</fullName>
    </submittedName>
</protein>
<dbReference type="STRING" id="498257.G2XJV6"/>
<dbReference type="Pfam" id="PF00850">
    <property type="entry name" value="Hist_deacetyl"/>
    <property type="match status" value="1"/>
</dbReference>
<reference evidence="3 4" key="1">
    <citation type="submission" date="2008-03" db="EMBL/GenBank/DDBJ databases">
        <title>The Genome Sequence of Verticillium dahliae VdLs.17.</title>
        <authorList>
            <consortium name="The Broad Institute Genome Sequencing Platform"/>
            <person name="Ma L.-J.J."/>
            <person name="Klosterman S.J."/>
            <person name="Subbarao K."/>
            <person name="Dobinson K."/>
            <person name="Veronese P."/>
            <person name="Kang S."/>
            <person name="Gold S.E."/>
            <person name="Young S."/>
            <person name="Jaffe D."/>
            <person name="Gnerre S."/>
            <person name="Berlin A."/>
            <person name="Heiman D."/>
            <person name="Hepburn T."/>
            <person name="Sykes S."/>
            <person name="Alvarado L."/>
            <person name="Kodira C.D."/>
            <person name="Lander E."/>
            <person name="Galagan J."/>
            <person name="Nusbaum C."/>
            <person name="Birren B."/>
        </authorList>
    </citation>
    <scope>NUCLEOTIDE SEQUENCE [LARGE SCALE GENOMIC DNA]</scope>
    <source>
        <strain evidence="4">VdLs.17 / ATCC MYA-4575 / FGSC 10137</strain>
    </source>
</reference>
<dbReference type="InterPro" id="IPR053244">
    <property type="entry name" value="HDAC_HD_type_1"/>
</dbReference>
<proteinExistence type="predicted"/>
<feature type="compositionally biased region" description="Low complexity" evidence="1">
    <location>
        <begin position="938"/>
        <end position="949"/>
    </location>
</feature>
<dbReference type="GeneID" id="20711901"/>
<evidence type="ECO:0000313" key="3">
    <source>
        <dbReference type="EMBL" id="EGY20809.1"/>
    </source>
</evidence>
<organism evidence="3 4">
    <name type="scientific">Verticillium dahliae (strain VdLs.17 / ATCC MYA-4575 / FGSC 10137)</name>
    <name type="common">Verticillium wilt</name>
    <dbReference type="NCBI Taxonomy" id="498257"/>
    <lineage>
        <taxon>Eukaryota</taxon>
        <taxon>Fungi</taxon>
        <taxon>Dikarya</taxon>
        <taxon>Ascomycota</taxon>
        <taxon>Pezizomycotina</taxon>
        <taxon>Sordariomycetes</taxon>
        <taxon>Hypocreomycetidae</taxon>
        <taxon>Glomerellales</taxon>
        <taxon>Plectosphaerellaceae</taxon>
        <taxon>Verticillium</taxon>
    </lineage>
</organism>
<dbReference type="PANTHER" id="PTHR47558:SF1">
    <property type="entry name" value="HISTONE DEACETYLASE HOS3"/>
    <property type="match status" value="1"/>
</dbReference>
<feature type="compositionally biased region" description="Basic and acidic residues" evidence="1">
    <location>
        <begin position="1126"/>
        <end position="1144"/>
    </location>
</feature>
<dbReference type="eggNOG" id="KOG1343">
    <property type="taxonomic scope" value="Eukaryota"/>
</dbReference>
<reference evidence="4" key="2">
    <citation type="journal article" date="2011" name="PLoS Pathog.">
        <title>Comparative genomics yields insights into niche adaptation of plant vascular wilt pathogens.</title>
        <authorList>
            <person name="Klosterman S.J."/>
            <person name="Subbarao K.V."/>
            <person name="Kang S."/>
            <person name="Veronese P."/>
            <person name="Gold S.E."/>
            <person name="Thomma B.P.H.J."/>
            <person name="Chen Z."/>
            <person name="Henrissat B."/>
            <person name="Lee Y.-H."/>
            <person name="Park J."/>
            <person name="Garcia-Pedrajas M.D."/>
            <person name="Barbara D.J."/>
            <person name="Anchieta A."/>
            <person name="de Jonge R."/>
            <person name="Santhanam P."/>
            <person name="Maruthachalam K."/>
            <person name="Atallah Z."/>
            <person name="Amyotte S.G."/>
            <person name="Paz Z."/>
            <person name="Inderbitzin P."/>
            <person name="Hayes R.J."/>
            <person name="Heiman D.I."/>
            <person name="Young S."/>
            <person name="Zeng Q."/>
            <person name="Engels R."/>
            <person name="Galagan J."/>
            <person name="Cuomo C.A."/>
            <person name="Dobinson K.F."/>
            <person name="Ma L.-J."/>
        </authorList>
    </citation>
    <scope>NUCLEOTIDE SEQUENCE [LARGE SCALE GENOMIC DNA]</scope>
    <source>
        <strain evidence="4">VdLs.17 / ATCC MYA-4575 / FGSC 10137</strain>
    </source>
</reference>
<feature type="compositionally biased region" description="Low complexity" evidence="1">
    <location>
        <begin position="36"/>
        <end position="95"/>
    </location>
</feature>
<feature type="compositionally biased region" description="Low complexity" evidence="1">
    <location>
        <begin position="12"/>
        <end position="21"/>
    </location>
</feature>
<keyword evidence="4" id="KW-1185">Reference proteome</keyword>
<accession>G2XJV6</accession>
<dbReference type="GO" id="GO:0004407">
    <property type="term" value="F:histone deacetylase activity"/>
    <property type="evidence" value="ECO:0007669"/>
    <property type="project" value="TreeGrafter"/>
</dbReference>
<feature type="compositionally biased region" description="Polar residues" evidence="1">
    <location>
        <begin position="97"/>
        <end position="107"/>
    </location>
</feature>
<gene>
    <name evidence="3" type="ORF">VDAG_10438</name>
</gene>
<feature type="compositionally biased region" description="Low complexity" evidence="1">
    <location>
        <begin position="973"/>
        <end position="984"/>
    </location>
</feature>
<feature type="compositionally biased region" description="Low complexity" evidence="1">
    <location>
        <begin position="714"/>
        <end position="731"/>
    </location>
</feature>
<dbReference type="InterPro" id="IPR037138">
    <property type="entry name" value="His_deacetylse_dom_sf"/>
</dbReference>
<dbReference type="RefSeq" id="XP_009657995.1">
    <property type="nucleotide sequence ID" value="XM_009659700.1"/>
</dbReference>
<feature type="compositionally biased region" description="Polar residues" evidence="1">
    <location>
        <begin position="1040"/>
        <end position="1050"/>
    </location>
</feature>
<feature type="region of interest" description="Disordered" evidence="1">
    <location>
        <begin position="1"/>
        <end position="144"/>
    </location>
</feature>
<feature type="compositionally biased region" description="Pro residues" evidence="1">
    <location>
        <begin position="659"/>
        <end position="668"/>
    </location>
</feature>
<dbReference type="PANTHER" id="PTHR47558">
    <property type="entry name" value="HISTONE DEACETYLASE HOS3"/>
    <property type="match status" value="1"/>
</dbReference>
<dbReference type="GO" id="GO:0005634">
    <property type="term" value="C:nucleus"/>
    <property type="evidence" value="ECO:0007669"/>
    <property type="project" value="TreeGrafter"/>
</dbReference>
<dbReference type="InterPro" id="IPR023696">
    <property type="entry name" value="Ureohydrolase_dom_sf"/>
</dbReference>
<name>G2XJV6_VERDV</name>
<evidence type="ECO:0000259" key="2">
    <source>
        <dbReference type="Pfam" id="PF00850"/>
    </source>
</evidence>
<dbReference type="SUPFAM" id="SSF52768">
    <property type="entry name" value="Arginase/deacetylase"/>
    <property type="match status" value="1"/>
</dbReference>
<dbReference type="HOGENOM" id="CLU_001880_0_0_1"/>
<feature type="compositionally biased region" description="Low complexity" evidence="1">
    <location>
        <begin position="108"/>
        <end position="118"/>
    </location>
</feature>
<dbReference type="OrthoDB" id="5232919at2759"/>
<dbReference type="KEGG" id="vda:VDAG_10438"/>
<dbReference type="AlphaFoldDB" id="G2XJV6"/>
<feature type="compositionally biased region" description="Polar residues" evidence="1">
    <location>
        <begin position="121"/>
        <end position="132"/>
    </location>
</feature>
<feature type="region of interest" description="Disordered" evidence="1">
    <location>
        <begin position="649"/>
        <end position="669"/>
    </location>
</feature>
<feature type="compositionally biased region" description="Polar residues" evidence="1">
    <location>
        <begin position="1080"/>
        <end position="1097"/>
    </location>
</feature>
<evidence type="ECO:0000313" key="4">
    <source>
        <dbReference type="Proteomes" id="UP000001611"/>
    </source>
</evidence>
<sequence length="1144" mass="122023">MSFSSERRASSSRRQSSTNLSPRDHDVELSQSLNKLSLSASPAVSRAPRSPSALSPYRSSANRSSTSPAPGSTSGRSPSLSRASPSRSSTPTLLRKASTSSLRSANGRTPSQPPSRRSSLAHVSSPSQTSAVTEEPPKTPMTASSVASEYFQNELNLCHALSTTQQTHAAVILSDACYGHRYSRPKTSRAALSTIVERPERIKAGALGVAMAYVRLGGRHCDGDYPAHPKLDPTSIPTVPFKIHKTTRKLPLLSPAVTNVHGSKWMEELRTMCRLAESKLAMGGKELARPESGRTATRAPLPSSTKATSTFAPTPWMPWRALSGLSAKQSTWSFLMARAVLSLRSGHRSIAWQHNTRGVSAAKNAQAWKKTSIGYFSLHDINSYPCEMGDEEKVKNASLCIENAHGQNMWNVHLHSWGSEAEFWKLYETKYTVILEKTRSYLQQQAARLRANGQTPKAAIFFSAGFDASEWETKGMQRHNVNVPTEFYARITQDVIRIAAEEGLGVDGRVVSVLEGGYSDRALFSGIFSHVCGLAGDQSNPGPPRGRGGLAYEISHRIGIIEEGEPAVQSPEPAGPYEPLPESQNLSSLHAYDPSWWSSAELDNLEVAMGAPPLEPKMPRYATPPTYSSPTQASTARVVNPAKMRRSLSGLSATNGPISRPPTPPAPEVPWTVAAHELSKLLIPSDRQTDSCTAEDLNAEATRARRDRQSLLQPTVPAPATTANASSRPSSRMSLRERKPAKAPAYTESGNGANDDKHSKSRRKTVAGAAVLATDKPSSGVSPIPAATPDSQRTGRRVSAASTMTTIPPAPEPRTQSSTGGSQGESSSTRPDMLKGARAPGDNTSLAVKKTRTPIATRGGPSRGPRGGKKTTNPKTEPNAELVGPVGSTQVSLPNHGRQVSAHPPSDDLDKITTGMKKIKINLITKSQKEERARSSQAAAAAAAATAAAPVTRTEPGPAGNQSAPRSASEFLPQPDVAQPPVVDETTSALAVEESAETQPALTVKPEIGAHEGPVSAQLPLSSDVPEHKVLPTHSFARPASSQKAQQDGADQSPALELTSNTSPEMFVAYQAEGPAPMSVPQQGSLRWLPPNTSTPATARRTDLPVFTSTSAIPFAVAQKPSQSTAHEEDLKETGAKREHPREG</sequence>
<evidence type="ECO:0000256" key="1">
    <source>
        <dbReference type="SAM" id="MobiDB-lite"/>
    </source>
</evidence>
<dbReference type="InParanoid" id="G2XJV6"/>
<dbReference type="OMA" id="MTHGLTH"/>
<dbReference type="EMBL" id="DS572733">
    <property type="protein sequence ID" value="EGY20809.1"/>
    <property type="molecule type" value="Genomic_DNA"/>
</dbReference>
<feature type="region of interest" description="Disordered" evidence="1">
    <location>
        <begin position="285"/>
        <end position="310"/>
    </location>
</feature>
<feature type="compositionally biased region" description="Low complexity" evidence="1">
    <location>
        <begin position="815"/>
        <end position="829"/>
    </location>
</feature>
<feature type="domain" description="Histone deacetylase" evidence="2">
    <location>
        <begin position="367"/>
        <end position="530"/>
    </location>
</feature>